<dbReference type="RefSeq" id="WP_095135299.1">
    <property type="nucleotide sequence ID" value="NZ_NIBG01000026.1"/>
</dbReference>
<dbReference type="CDD" id="cd01335">
    <property type="entry name" value="Radical_SAM"/>
    <property type="match status" value="1"/>
</dbReference>
<sequence length="227" mass="26356">MNILGHEKTSFIDYPDKICTMYFMGGCNFRCGYCHNKDLVENKGVPILESHIFEFLKKRKKYIDGVCISGGEPTLHEELYDFIVSIKKEGLLVKLDTNGTNPSMIKRLIDENLVDYIAMDMKAPINKYAVVTNVAVNVDNLKESIKLLTTSNVDYEFRTTVCRELVSTEDILEIAKELKGSKRYIIQNFRDRKTVLEGKNKFTSYNKEELEYIRSEIEDYFNEVKIR</sequence>
<gene>
    <name evidence="6" type="ORF">CCE28_18880</name>
</gene>
<feature type="domain" description="Radical SAM core" evidence="5">
    <location>
        <begin position="13"/>
        <end position="227"/>
    </location>
</feature>
<dbReference type="InterPro" id="IPR007197">
    <property type="entry name" value="rSAM"/>
</dbReference>
<dbReference type="Proteomes" id="UP000216024">
    <property type="component" value="Unassembled WGS sequence"/>
</dbReference>
<protein>
    <submittedName>
        <fullName evidence="6">Anaerobic ribonucleoside-triphosphate reductase activating protein</fullName>
    </submittedName>
</protein>
<evidence type="ECO:0000256" key="3">
    <source>
        <dbReference type="ARBA" id="ARBA00023004"/>
    </source>
</evidence>
<keyword evidence="3" id="KW-0408">Iron</keyword>
<evidence type="ECO:0000256" key="1">
    <source>
        <dbReference type="ARBA" id="ARBA00022691"/>
    </source>
</evidence>
<dbReference type="SFLD" id="SFLDG01094">
    <property type="entry name" value="Uncharacterised_Radical_SAM_Su"/>
    <property type="match status" value="1"/>
</dbReference>
<dbReference type="Gene3D" id="3.20.20.70">
    <property type="entry name" value="Aldolase class I"/>
    <property type="match status" value="1"/>
</dbReference>
<dbReference type="SFLD" id="SFLDG01067">
    <property type="entry name" value="SPASM/twitch_domain_containing"/>
    <property type="match status" value="1"/>
</dbReference>
<evidence type="ECO:0000256" key="4">
    <source>
        <dbReference type="ARBA" id="ARBA00023014"/>
    </source>
</evidence>
<keyword evidence="2" id="KW-0479">Metal-binding</keyword>
<evidence type="ECO:0000259" key="5">
    <source>
        <dbReference type="PROSITE" id="PS51918"/>
    </source>
</evidence>
<dbReference type="InterPro" id="IPR050377">
    <property type="entry name" value="Radical_SAM_PqqE_MftC-like"/>
</dbReference>
<dbReference type="OrthoDB" id="9782387at2"/>
<dbReference type="NCBIfam" id="TIGR02495">
    <property type="entry name" value="NrdG2"/>
    <property type="match status" value="1"/>
</dbReference>
<dbReference type="Pfam" id="PF04055">
    <property type="entry name" value="Radical_SAM"/>
    <property type="match status" value="1"/>
</dbReference>
<dbReference type="EMBL" id="NIBG01000026">
    <property type="protein sequence ID" value="PAB57365.1"/>
    <property type="molecule type" value="Genomic_DNA"/>
</dbReference>
<name>A0A267MER0_9FIRM</name>
<comment type="caution">
    <text evidence="6">The sequence shown here is derived from an EMBL/GenBank/DDBJ whole genome shotgun (WGS) entry which is preliminary data.</text>
</comment>
<dbReference type="InterPro" id="IPR013785">
    <property type="entry name" value="Aldolase_TIM"/>
</dbReference>
<evidence type="ECO:0000313" key="7">
    <source>
        <dbReference type="Proteomes" id="UP000216024"/>
    </source>
</evidence>
<dbReference type="SUPFAM" id="SSF102114">
    <property type="entry name" value="Radical SAM enzymes"/>
    <property type="match status" value="1"/>
</dbReference>
<dbReference type="GO" id="GO:0046872">
    <property type="term" value="F:metal ion binding"/>
    <property type="evidence" value="ECO:0007669"/>
    <property type="project" value="UniProtKB-KW"/>
</dbReference>
<evidence type="ECO:0000256" key="2">
    <source>
        <dbReference type="ARBA" id="ARBA00022723"/>
    </source>
</evidence>
<dbReference type="PROSITE" id="PS51918">
    <property type="entry name" value="RADICAL_SAM"/>
    <property type="match status" value="1"/>
</dbReference>
<evidence type="ECO:0000313" key="6">
    <source>
        <dbReference type="EMBL" id="PAB57365.1"/>
    </source>
</evidence>
<organism evidence="6 7">
    <name type="scientific">Anaeromicrobium sediminis</name>
    <dbReference type="NCBI Taxonomy" id="1478221"/>
    <lineage>
        <taxon>Bacteria</taxon>
        <taxon>Bacillati</taxon>
        <taxon>Bacillota</taxon>
        <taxon>Clostridia</taxon>
        <taxon>Peptostreptococcales</taxon>
        <taxon>Thermotaleaceae</taxon>
        <taxon>Anaeromicrobium</taxon>
    </lineage>
</organism>
<dbReference type="InterPro" id="IPR058240">
    <property type="entry name" value="rSAM_sf"/>
</dbReference>
<keyword evidence="4" id="KW-0411">Iron-sulfur</keyword>
<dbReference type="AlphaFoldDB" id="A0A267MER0"/>
<dbReference type="PANTHER" id="PTHR11228">
    <property type="entry name" value="RADICAL SAM DOMAIN PROTEIN"/>
    <property type="match status" value="1"/>
</dbReference>
<accession>A0A267MER0</accession>
<dbReference type="GO" id="GO:0003824">
    <property type="term" value="F:catalytic activity"/>
    <property type="evidence" value="ECO:0007669"/>
    <property type="project" value="InterPro"/>
</dbReference>
<keyword evidence="1" id="KW-0949">S-adenosyl-L-methionine</keyword>
<dbReference type="InterPro" id="IPR012840">
    <property type="entry name" value="NrdG2"/>
</dbReference>
<dbReference type="GO" id="GO:0051536">
    <property type="term" value="F:iron-sulfur cluster binding"/>
    <property type="evidence" value="ECO:0007669"/>
    <property type="project" value="UniProtKB-KW"/>
</dbReference>
<dbReference type="PANTHER" id="PTHR11228:SF27">
    <property type="entry name" value="GLYCYL-RADICAL ENZYME ACTIVATING ENZYME MJ1227-RELATED"/>
    <property type="match status" value="1"/>
</dbReference>
<keyword evidence="7" id="KW-1185">Reference proteome</keyword>
<proteinExistence type="predicted"/>
<reference evidence="6 7" key="1">
    <citation type="submission" date="2017-06" db="EMBL/GenBank/DDBJ databases">
        <title>Draft genome sequence of anaerobic fermentative bacterium Anaeromicrobium sediminis DY2726D isolated from West Pacific Ocean sediments.</title>
        <authorList>
            <person name="Zeng X."/>
        </authorList>
    </citation>
    <scope>NUCLEOTIDE SEQUENCE [LARGE SCALE GENOMIC DNA]</scope>
    <source>
        <strain evidence="6 7">DY2726D</strain>
    </source>
</reference>
<dbReference type="SFLD" id="SFLDS00029">
    <property type="entry name" value="Radical_SAM"/>
    <property type="match status" value="2"/>
</dbReference>